<evidence type="ECO:0000313" key="1">
    <source>
        <dbReference type="EMBL" id="GHG70625.1"/>
    </source>
</evidence>
<dbReference type="Proteomes" id="UP000619355">
    <property type="component" value="Unassembled WGS sequence"/>
</dbReference>
<name>A0A919F1B3_9ACTN</name>
<dbReference type="AlphaFoldDB" id="A0A919F1B3"/>
<organism evidence="1 2">
    <name type="scientific">Streptomyces capoamus</name>
    <dbReference type="NCBI Taxonomy" id="68183"/>
    <lineage>
        <taxon>Bacteria</taxon>
        <taxon>Bacillati</taxon>
        <taxon>Actinomycetota</taxon>
        <taxon>Actinomycetes</taxon>
        <taxon>Kitasatosporales</taxon>
        <taxon>Streptomycetaceae</taxon>
        <taxon>Streptomyces</taxon>
    </lineage>
</organism>
<dbReference type="SUPFAM" id="SSF51679">
    <property type="entry name" value="Bacterial luciferase-like"/>
    <property type="match status" value="1"/>
</dbReference>
<protein>
    <submittedName>
        <fullName evidence="1">Uncharacterized protein</fullName>
    </submittedName>
</protein>
<dbReference type="GO" id="GO:0016705">
    <property type="term" value="F:oxidoreductase activity, acting on paired donors, with incorporation or reduction of molecular oxygen"/>
    <property type="evidence" value="ECO:0007669"/>
    <property type="project" value="InterPro"/>
</dbReference>
<reference evidence="2" key="1">
    <citation type="journal article" date="2019" name="Int. J. Syst. Evol. Microbiol.">
        <title>The Global Catalogue of Microorganisms (GCM) 10K type strain sequencing project: providing services to taxonomists for standard genome sequencing and annotation.</title>
        <authorList>
            <consortium name="The Broad Institute Genomics Platform"/>
            <consortium name="The Broad Institute Genome Sequencing Center for Infectious Disease"/>
            <person name="Wu L."/>
            <person name="Ma J."/>
        </authorList>
    </citation>
    <scope>NUCLEOTIDE SEQUENCE [LARGE SCALE GENOMIC DNA]</scope>
    <source>
        <strain evidence="2">JCM 4253</strain>
    </source>
</reference>
<proteinExistence type="predicted"/>
<comment type="caution">
    <text evidence="1">The sequence shown here is derived from an EMBL/GenBank/DDBJ whole genome shotgun (WGS) entry which is preliminary data.</text>
</comment>
<dbReference type="EMBL" id="BNBF01000027">
    <property type="protein sequence ID" value="GHG70625.1"/>
    <property type="molecule type" value="Genomic_DNA"/>
</dbReference>
<accession>A0A919F1B3</accession>
<keyword evidence="2" id="KW-1185">Reference proteome</keyword>
<gene>
    <name evidence="1" type="ORF">GCM10018980_65430</name>
</gene>
<sequence>MTAAGAGAGARLCAELVAEELESAGVGVAGDAGAVAAVVRRLAEAGADTVVRQPTADELGPEGFVRFAAREVRPLVP</sequence>
<evidence type="ECO:0000313" key="2">
    <source>
        <dbReference type="Proteomes" id="UP000619355"/>
    </source>
</evidence>
<dbReference type="InterPro" id="IPR036661">
    <property type="entry name" value="Luciferase-like_sf"/>
</dbReference>